<reference evidence="2" key="1">
    <citation type="submission" date="2019-08" db="EMBL/GenBank/DDBJ databases">
        <authorList>
            <person name="Kucharzyk K."/>
            <person name="Murdoch R.W."/>
            <person name="Higgins S."/>
            <person name="Loffler F."/>
        </authorList>
    </citation>
    <scope>NUCLEOTIDE SEQUENCE</scope>
</reference>
<sequence length="182" mass="20279">MKQRSSKKGDDGVSPVIATLLFIALALILCAILVACCMPFISLLEQPLNKSPPETLAIVSVDHYNTKGEKTYESIVTLKNIGRQSLKNSDYRAEIYINDIKQYIVIKTLSAHDFISTNHFGIQLLYGTGPTGYYWDPNQDGIFDLNDRTLHPGDLLQIDIIDTNASSLSFSKIISRSIKLIE</sequence>
<name>A0A644UWX7_9ZZZZ</name>
<keyword evidence="1" id="KW-1133">Transmembrane helix</keyword>
<evidence type="ECO:0000256" key="1">
    <source>
        <dbReference type="SAM" id="Phobius"/>
    </source>
</evidence>
<dbReference type="AlphaFoldDB" id="A0A644UWX7"/>
<evidence type="ECO:0000313" key="2">
    <source>
        <dbReference type="EMBL" id="MPL83275.1"/>
    </source>
</evidence>
<gene>
    <name evidence="2" type="ORF">SDC9_29226</name>
</gene>
<evidence type="ECO:0008006" key="3">
    <source>
        <dbReference type="Google" id="ProtNLM"/>
    </source>
</evidence>
<feature type="transmembrane region" description="Helical" evidence="1">
    <location>
        <begin position="12"/>
        <end position="41"/>
    </location>
</feature>
<protein>
    <recommendedName>
        <fullName evidence="3">Archaeal Type IV pilin N-terminal domain-containing protein</fullName>
    </recommendedName>
</protein>
<keyword evidence="1" id="KW-0472">Membrane</keyword>
<dbReference type="InterPro" id="IPR013373">
    <property type="entry name" value="Flagellin/pilin_N_arc"/>
</dbReference>
<accession>A0A644UWX7</accession>
<comment type="caution">
    <text evidence="2">The sequence shown here is derived from an EMBL/GenBank/DDBJ whole genome shotgun (WGS) entry which is preliminary data.</text>
</comment>
<dbReference type="NCBIfam" id="TIGR02537">
    <property type="entry name" value="arch_flag_Nterm"/>
    <property type="match status" value="1"/>
</dbReference>
<dbReference type="EMBL" id="VSSQ01000174">
    <property type="protein sequence ID" value="MPL83275.1"/>
    <property type="molecule type" value="Genomic_DNA"/>
</dbReference>
<organism evidence="2">
    <name type="scientific">bioreactor metagenome</name>
    <dbReference type="NCBI Taxonomy" id="1076179"/>
    <lineage>
        <taxon>unclassified sequences</taxon>
        <taxon>metagenomes</taxon>
        <taxon>ecological metagenomes</taxon>
    </lineage>
</organism>
<keyword evidence="1" id="KW-0812">Transmembrane</keyword>
<proteinExistence type="predicted"/>